<accession>A0A0J1H636</accession>
<proteinExistence type="predicted"/>
<keyword evidence="2" id="KW-0547">Nucleotide-binding</keyword>
<evidence type="ECO:0000256" key="1">
    <source>
        <dbReference type="ARBA" id="ARBA00022448"/>
    </source>
</evidence>
<dbReference type="AlphaFoldDB" id="A0A0J1H636"/>
<dbReference type="InterPro" id="IPR003593">
    <property type="entry name" value="AAA+_ATPase"/>
</dbReference>
<comment type="caution">
    <text evidence="5">The sequence shown here is derived from an EMBL/GenBank/DDBJ whole genome shotgun (WGS) entry which is preliminary data.</text>
</comment>
<sequence length="292" mass="32601">MDYGGINRVETLIQAKQLSKSYGKFHALNDVNFVLEPGQILGLLGHNGAGKSSLINAILGVHDIKGELVVLGCEPRKDRVEIVRHLAYLSDAAILPGWMKVSQLIDYVAGLHPGFKRNKVEEYLKETDIGVKMQVARLSKGMKLQLHLALIMATDVKVLILDEPTLGLDLMYRERFYQNVVKWFHAGKRSVVIASHDVDDISHLLTHVLMLKRGRVIETGELPAVVSRYAKVSCPREKRSQLLAAEPLHIKEGIETLQGIFRLEDKEQLAQIGSVSSVSLVELFVALQQEQE</sequence>
<dbReference type="PANTHER" id="PTHR42939:SF1">
    <property type="entry name" value="ABC TRANSPORTER ATP-BINDING PROTEIN ALBC-RELATED"/>
    <property type="match status" value="1"/>
</dbReference>
<organism evidence="5 6">
    <name type="scientific">Photobacterium aquae</name>
    <dbReference type="NCBI Taxonomy" id="1195763"/>
    <lineage>
        <taxon>Bacteria</taxon>
        <taxon>Pseudomonadati</taxon>
        <taxon>Pseudomonadota</taxon>
        <taxon>Gammaproteobacteria</taxon>
        <taxon>Vibrionales</taxon>
        <taxon>Vibrionaceae</taxon>
        <taxon>Photobacterium</taxon>
    </lineage>
</organism>
<dbReference type="InterPro" id="IPR051782">
    <property type="entry name" value="ABC_Transporter_VariousFunc"/>
</dbReference>
<keyword evidence="6" id="KW-1185">Reference proteome</keyword>
<reference evidence="5 6" key="1">
    <citation type="submission" date="2015-05" db="EMBL/GenBank/DDBJ databases">
        <title>Photobacterium galathea sp. nov.</title>
        <authorList>
            <person name="Machado H."/>
            <person name="Gram L."/>
        </authorList>
    </citation>
    <scope>NUCLEOTIDE SEQUENCE [LARGE SCALE GENOMIC DNA]</scope>
    <source>
        <strain evidence="5 6">CGMCC 1.12159</strain>
    </source>
</reference>
<evidence type="ECO:0000313" key="5">
    <source>
        <dbReference type="EMBL" id="KLV07183.1"/>
    </source>
</evidence>
<feature type="domain" description="ABC transporter" evidence="4">
    <location>
        <begin position="13"/>
        <end position="238"/>
    </location>
</feature>
<dbReference type="SUPFAM" id="SSF52540">
    <property type="entry name" value="P-loop containing nucleoside triphosphate hydrolases"/>
    <property type="match status" value="1"/>
</dbReference>
<dbReference type="Gene3D" id="3.40.50.300">
    <property type="entry name" value="P-loop containing nucleotide triphosphate hydrolases"/>
    <property type="match status" value="1"/>
</dbReference>
<dbReference type="Pfam" id="PF00005">
    <property type="entry name" value="ABC_tran"/>
    <property type="match status" value="1"/>
</dbReference>
<dbReference type="CDD" id="cd03230">
    <property type="entry name" value="ABC_DR_subfamily_A"/>
    <property type="match status" value="1"/>
</dbReference>
<dbReference type="EMBL" id="LDOT01000006">
    <property type="protein sequence ID" value="KLV07183.1"/>
    <property type="molecule type" value="Genomic_DNA"/>
</dbReference>
<name>A0A0J1H636_9GAMM</name>
<evidence type="ECO:0000256" key="3">
    <source>
        <dbReference type="ARBA" id="ARBA00022840"/>
    </source>
</evidence>
<protein>
    <recommendedName>
        <fullName evidence="4">ABC transporter domain-containing protein</fullName>
    </recommendedName>
</protein>
<dbReference type="PANTHER" id="PTHR42939">
    <property type="entry name" value="ABC TRANSPORTER ATP-BINDING PROTEIN ALBC-RELATED"/>
    <property type="match status" value="1"/>
</dbReference>
<dbReference type="Proteomes" id="UP000036097">
    <property type="component" value="Unassembled WGS sequence"/>
</dbReference>
<evidence type="ECO:0000259" key="4">
    <source>
        <dbReference type="PROSITE" id="PS50893"/>
    </source>
</evidence>
<gene>
    <name evidence="5" type="ORF">ABT56_06480</name>
</gene>
<dbReference type="STRING" id="1195763.ABT56_06480"/>
<evidence type="ECO:0000313" key="6">
    <source>
        <dbReference type="Proteomes" id="UP000036097"/>
    </source>
</evidence>
<dbReference type="GO" id="GO:0005524">
    <property type="term" value="F:ATP binding"/>
    <property type="evidence" value="ECO:0007669"/>
    <property type="project" value="UniProtKB-KW"/>
</dbReference>
<dbReference type="PATRIC" id="fig|1195763.3.peg.1378"/>
<dbReference type="InterPro" id="IPR027417">
    <property type="entry name" value="P-loop_NTPase"/>
</dbReference>
<dbReference type="PROSITE" id="PS50893">
    <property type="entry name" value="ABC_TRANSPORTER_2"/>
    <property type="match status" value="1"/>
</dbReference>
<keyword evidence="3" id="KW-0067">ATP-binding</keyword>
<dbReference type="SMART" id="SM00382">
    <property type="entry name" value="AAA"/>
    <property type="match status" value="1"/>
</dbReference>
<dbReference type="GO" id="GO:0016887">
    <property type="term" value="F:ATP hydrolysis activity"/>
    <property type="evidence" value="ECO:0007669"/>
    <property type="project" value="InterPro"/>
</dbReference>
<dbReference type="InterPro" id="IPR003439">
    <property type="entry name" value="ABC_transporter-like_ATP-bd"/>
</dbReference>
<keyword evidence="1" id="KW-0813">Transport</keyword>
<evidence type="ECO:0000256" key="2">
    <source>
        <dbReference type="ARBA" id="ARBA00022741"/>
    </source>
</evidence>